<keyword evidence="1" id="KW-0472">Membrane</keyword>
<dbReference type="PANTHER" id="PTHR44757:SF2">
    <property type="entry name" value="BIOFILM ARCHITECTURE MAINTENANCE PROTEIN MBAA"/>
    <property type="match status" value="1"/>
</dbReference>
<evidence type="ECO:0000256" key="1">
    <source>
        <dbReference type="SAM" id="Phobius"/>
    </source>
</evidence>
<dbReference type="InterPro" id="IPR043128">
    <property type="entry name" value="Rev_trsase/Diguanyl_cyclase"/>
</dbReference>
<dbReference type="CDD" id="cd01949">
    <property type="entry name" value="GGDEF"/>
    <property type="match status" value="1"/>
</dbReference>
<gene>
    <name evidence="4" type="ORF">C8N44_10762</name>
</gene>
<dbReference type="SUPFAM" id="SSF141868">
    <property type="entry name" value="EAL domain-like"/>
    <property type="match status" value="1"/>
</dbReference>
<dbReference type="Gene3D" id="3.20.20.450">
    <property type="entry name" value="EAL domain"/>
    <property type="match status" value="1"/>
</dbReference>
<organism evidence="4 5">
    <name type="scientific">Allosediminivita pacifica</name>
    <dbReference type="NCBI Taxonomy" id="1267769"/>
    <lineage>
        <taxon>Bacteria</taxon>
        <taxon>Pseudomonadati</taxon>
        <taxon>Pseudomonadota</taxon>
        <taxon>Alphaproteobacteria</taxon>
        <taxon>Rhodobacterales</taxon>
        <taxon>Paracoccaceae</taxon>
        <taxon>Allosediminivita</taxon>
    </lineage>
</organism>
<dbReference type="InterPro" id="IPR052155">
    <property type="entry name" value="Biofilm_reg_signaling"/>
</dbReference>
<dbReference type="NCBIfam" id="TIGR00254">
    <property type="entry name" value="GGDEF"/>
    <property type="match status" value="1"/>
</dbReference>
<dbReference type="CDD" id="cd01948">
    <property type="entry name" value="EAL"/>
    <property type="match status" value="1"/>
</dbReference>
<evidence type="ECO:0000313" key="5">
    <source>
        <dbReference type="Proteomes" id="UP000244069"/>
    </source>
</evidence>
<dbReference type="InterPro" id="IPR029787">
    <property type="entry name" value="Nucleotide_cyclase"/>
</dbReference>
<protein>
    <submittedName>
        <fullName evidence="4">Diguanylate cyclase (GGDEF)-like protein</fullName>
    </submittedName>
</protein>
<dbReference type="Proteomes" id="UP000244069">
    <property type="component" value="Unassembled WGS sequence"/>
</dbReference>
<dbReference type="SMART" id="SM00267">
    <property type="entry name" value="GGDEF"/>
    <property type="match status" value="1"/>
</dbReference>
<name>A0A2T6AZI0_9RHOB</name>
<dbReference type="InterPro" id="IPR001633">
    <property type="entry name" value="EAL_dom"/>
</dbReference>
<dbReference type="PANTHER" id="PTHR44757">
    <property type="entry name" value="DIGUANYLATE CYCLASE DGCP"/>
    <property type="match status" value="1"/>
</dbReference>
<dbReference type="PROSITE" id="PS50887">
    <property type="entry name" value="GGDEF"/>
    <property type="match status" value="1"/>
</dbReference>
<keyword evidence="1" id="KW-1133">Transmembrane helix</keyword>
<keyword evidence="1" id="KW-0812">Transmembrane</keyword>
<proteinExistence type="predicted"/>
<feature type="transmembrane region" description="Helical" evidence="1">
    <location>
        <begin position="52"/>
        <end position="73"/>
    </location>
</feature>
<sequence>MTATRIVRTLSFAKDNLVPLTAFALALIFWRLFSEHEVFDRFHDFSHAHEQWNLEAIALLFLNITMALTVTSVHQLRKLRKLNAEREGLMTSAEKSARHDPLTGLMNRRAFSERLDQIEHDGRLRPERIIAMVDLDRFKPVNDLYGHAAGDATLCEIAARLTTEVGCAGAIARLGGDEFAVIFAEGVDVNQVERVSRRLLHAMESPIRFAGNAIYVGFSIGLVSWKSGTDHSEALRRADKALYMSKGEGRGRFTWYDAELDRPSHERAAIEADLRQAIARYEIEPWFQPIVQMGTGQLSGFEVLARWKHPTRGEIPPEVFIEIAEDSGQIGNLGFNLLHRACMAARDWGRELTIAFNISPHQFLDSNLVAQLEEILKECDFDPRRLTIEVTESSIIHDFDMARAKLNALKALGVKVALDDFGTGYSSLASLRKLPFDRIKIDRSFVTNIAAEPQNQKIVTGIMALANGLELDVTAEGIESEQDRAYIETLHCSMGQGFLFDKAIPPDQVSWLLETKWSQHRVDATELTSGTHAAKRERDAG</sequence>
<feature type="transmembrane region" description="Helical" evidence="1">
    <location>
        <begin position="12"/>
        <end position="32"/>
    </location>
</feature>
<comment type="caution">
    <text evidence="4">The sequence shown here is derived from an EMBL/GenBank/DDBJ whole genome shotgun (WGS) entry which is preliminary data.</text>
</comment>
<dbReference type="OrthoDB" id="9814202at2"/>
<evidence type="ECO:0000259" key="2">
    <source>
        <dbReference type="PROSITE" id="PS50883"/>
    </source>
</evidence>
<keyword evidence="5" id="KW-1185">Reference proteome</keyword>
<dbReference type="InterPro" id="IPR000160">
    <property type="entry name" value="GGDEF_dom"/>
</dbReference>
<dbReference type="InterPro" id="IPR035919">
    <property type="entry name" value="EAL_sf"/>
</dbReference>
<dbReference type="SUPFAM" id="SSF55073">
    <property type="entry name" value="Nucleotide cyclase"/>
    <property type="match status" value="1"/>
</dbReference>
<dbReference type="Gene3D" id="3.30.70.270">
    <property type="match status" value="1"/>
</dbReference>
<dbReference type="RefSeq" id="WP_107975484.1">
    <property type="nucleotide sequence ID" value="NZ_BMEZ01000007.1"/>
</dbReference>
<feature type="domain" description="GGDEF" evidence="3">
    <location>
        <begin position="126"/>
        <end position="258"/>
    </location>
</feature>
<reference evidence="4 5" key="1">
    <citation type="submission" date="2018-04" db="EMBL/GenBank/DDBJ databases">
        <title>Genomic Encyclopedia of Archaeal and Bacterial Type Strains, Phase II (KMG-II): from individual species to whole genera.</title>
        <authorList>
            <person name="Goeker M."/>
        </authorList>
    </citation>
    <scope>NUCLEOTIDE SEQUENCE [LARGE SCALE GENOMIC DNA]</scope>
    <source>
        <strain evidence="4 5">DSM 29329</strain>
    </source>
</reference>
<accession>A0A2T6AZI0</accession>
<dbReference type="PROSITE" id="PS50883">
    <property type="entry name" value="EAL"/>
    <property type="match status" value="1"/>
</dbReference>
<evidence type="ECO:0000313" key="4">
    <source>
        <dbReference type="EMBL" id="PTX49222.1"/>
    </source>
</evidence>
<dbReference type="AlphaFoldDB" id="A0A2T6AZI0"/>
<dbReference type="Pfam" id="PF00563">
    <property type="entry name" value="EAL"/>
    <property type="match status" value="1"/>
</dbReference>
<dbReference type="Pfam" id="PF00990">
    <property type="entry name" value="GGDEF"/>
    <property type="match status" value="1"/>
</dbReference>
<dbReference type="SMART" id="SM00052">
    <property type="entry name" value="EAL"/>
    <property type="match status" value="1"/>
</dbReference>
<feature type="domain" description="EAL" evidence="2">
    <location>
        <begin position="267"/>
        <end position="517"/>
    </location>
</feature>
<evidence type="ECO:0000259" key="3">
    <source>
        <dbReference type="PROSITE" id="PS50887"/>
    </source>
</evidence>
<dbReference type="EMBL" id="QBKN01000007">
    <property type="protein sequence ID" value="PTX49222.1"/>
    <property type="molecule type" value="Genomic_DNA"/>
</dbReference>